<dbReference type="KEGG" id="afla:FHG64_00805"/>
<dbReference type="Proteomes" id="UP000309016">
    <property type="component" value="Chromosome"/>
</dbReference>
<evidence type="ECO:0000313" key="2">
    <source>
        <dbReference type="Proteomes" id="UP000309016"/>
    </source>
</evidence>
<dbReference type="AlphaFoldDB" id="A0A5B7X0B9"/>
<reference evidence="1 2" key="1">
    <citation type="submission" date="2019-06" db="EMBL/GenBank/DDBJ databases">
        <title>Complete genome sequence of Antarcticibacterium flavum KCTC 52984T from an Antarctic marine sediment.</title>
        <authorList>
            <person name="Lee Y.M."/>
            <person name="Shin S.C."/>
        </authorList>
    </citation>
    <scope>NUCLEOTIDE SEQUENCE [LARGE SCALE GENOMIC DNA]</scope>
    <source>
        <strain evidence="1 2">KCTC 52984</strain>
    </source>
</reference>
<protein>
    <submittedName>
        <fullName evidence="1">Uncharacterized protein</fullName>
    </submittedName>
</protein>
<dbReference type="EMBL" id="CP040812">
    <property type="protein sequence ID" value="QCY68051.1"/>
    <property type="molecule type" value="Genomic_DNA"/>
</dbReference>
<name>A0A5B7X0B9_9FLAO</name>
<evidence type="ECO:0000313" key="1">
    <source>
        <dbReference type="EMBL" id="QCY68051.1"/>
    </source>
</evidence>
<keyword evidence="2" id="KW-1185">Reference proteome</keyword>
<accession>A0A5B7X0B9</accession>
<organism evidence="1 2">
    <name type="scientific">Antarcticibacterium flavum</name>
    <dbReference type="NCBI Taxonomy" id="2058175"/>
    <lineage>
        <taxon>Bacteria</taxon>
        <taxon>Pseudomonadati</taxon>
        <taxon>Bacteroidota</taxon>
        <taxon>Flavobacteriia</taxon>
        <taxon>Flavobacteriales</taxon>
        <taxon>Flavobacteriaceae</taxon>
        <taxon>Antarcticibacterium</taxon>
    </lineage>
</organism>
<proteinExistence type="predicted"/>
<sequence>MIFLVLSYFVVKEGGRNLNWTIGRKGSRFKYSHLLFFSAFFTNSFQYKVHIVHFIIVWQALFRYFIW</sequence>
<gene>
    <name evidence="1" type="ORF">FHG64_00805</name>
</gene>